<keyword evidence="1" id="KW-0067">ATP-binding</keyword>
<proteinExistence type="predicted"/>
<dbReference type="EMBL" id="JBJYXY010000001">
    <property type="protein sequence ID" value="MFN2975423.1"/>
    <property type="molecule type" value="Genomic_DNA"/>
</dbReference>
<dbReference type="PROSITE" id="PS50975">
    <property type="entry name" value="ATP_GRASP"/>
    <property type="match status" value="1"/>
</dbReference>
<dbReference type="SUPFAM" id="SSF56059">
    <property type="entry name" value="Glutathione synthetase ATP-binding domain-like"/>
    <property type="match status" value="1"/>
</dbReference>
<keyword evidence="4" id="KW-0436">Ligase</keyword>
<evidence type="ECO:0000313" key="4">
    <source>
        <dbReference type="EMBL" id="MFN2975423.1"/>
    </source>
</evidence>
<sequence>MKKIGILFGQENTFPQAFVDRVNAMGLPDIQAEFVQIGPVKEAVPSGYSVIVDRISHDVPFYRAYLKNAVLTGTDVINNPFWWSADDKFFNYALAAKLGVAVPRTAIVPHFQMPPDTNDVSFRNQQYPYDWQSVFEYVGFPAFLKPHDGGGWRDVFHVHSPEEFFDAYHQTRDLCMTLQAAVKFREYFRCYVVGQREVRIMPYDPSRPHHERYVKNPPTYPQELLERVERDALTLCRALGYDLNTVEFAVEDGVPYAIDFMNPAPDADLHSVGEENFEWIVDAVARLAVERAQANDGQGPELRWASLLGHQAELAGAAKKAAKKGPPPPKKAPAKKEAGLGAGGPAKKAPAKKTAAKKQAANASRDEDVAR</sequence>
<dbReference type="RefSeq" id="WP_263413051.1">
    <property type="nucleotide sequence ID" value="NZ_BAABBH010000001.1"/>
</dbReference>
<dbReference type="PANTHER" id="PTHR21621:SF0">
    <property type="entry name" value="BETA-CITRYLGLUTAMATE SYNTHASE B-RELATED"/>
    <property type="match status" value="1"/>
</dbReference>
<evidence type="ECO:0000256" key="2">
    <source>
        <dbReference type="SAM" id="MobiDB-lite"/>
    </source>
</evidence>
<name>A0ABW9KJF1_9BACT</name>
<comment type="caution">
    <text evidence="4">The sequence shown here is derived from an EMBL/GenBank/DDBJ whole genome shotgun (WGS) entry which is preliminary data.</text>
</comment>
<dbReference type="PANTHER" id="PTHR21621">
    <property type="entry name" value="RIBOSOMAL PROTEIN S6 MODIFICATION PROTEIN"/>
    <property type="match status" value="1"/>
</dbReference>
<keyword evidence="5" id="KW-1185">Reference proteome</keyword>
<dbReference type="GO" id="GO:0016874">
    <property type="term" value="F:ligase activity"/>
    <property type="evidence" value="ECO:0007669"/>
    <property type="project" value="UniProtKB-KW"/>
</dbReference>
<gene>
    <name evidence="4" type="ORF">ACK2TP_06585</name>
</gene>
<protein>
    <submittedName>
        <fullName evidence="4">RimK family alpha-L-glutamate ligase</fullName>
    </submittedName>
</protein>
<feature type="region of interest" description="Disordered" evidence="2">
    <location>
        <begin position="315"/>
        <end position="371"/>
    </location>
</feature>
<dbReference type="InterPro" id="IPR011761">
    <property type="entry name" value="ATP-grasp"/>
</dbReference>
<accession>A0ABW9KJF1</accession>
<evidence type="ECO:0000259" key="3">
    <source>
        <dbReference type="PROSITE" id="PS50975"/>
    </source>
</evidence>
<keyword evidence="1" id="KW-0547">Nucleotide-binding</keyword>
<dbReference type="InterPro" id="IPR013815">
    <property type="entry name" value="ATP_grasp_subdomain_1"/>
</dbReference>
<dbReference type="Gene3D" id="3.30.1490.20">
    <property type="entry name" value="ATP-grasp fold, A domain"/>
    <property type="match status" value="1"/>
</dbReference>
<organism evidence="4 5">
    <name type="scientific">Terriglobus aquaticus</name>
    <dbReference type="NCBI Taxonomy" id="940139"/>
    <lineage>
        <taxon>Bacteria</taxon>
        <taxon>Pseudomonadati</taxon>
        <taxon>Acidobacteriota</taxon>
        <taxon>Terriglobia</taxon>
        <taxon>Terriglobales</taxon>
        <taxon>Acidobacteriaceae</taxon>
        <taxon>Terriglobus</taxon>
    </lineage>
</organism>
<evidence type="ECO:0000256" key="1">
    <source>
        <dbReference type="PROSITE-ProRule" id="PRU00409"/>
    </source>
</evidence>
<reference evidence="4 5" key="1">
    <citation type="submission" date="2024-12" db="EMBL/GenBank/DDBJ databases">
        <authorList>
            <person name="Lee Y."/>
        </authorList>
    </citation>
    <scope>NUCLEOTIDE SEQUENCE [LARGE SCALE GENOMIC DNA]</scope>
    <source>
        <strain evidence="4 5">03SUJ4</strain>
    </source>
</reference>
<dbReference type="Proteomes" id="UP001634747">
    <property type="component" value="Unassembled WGS sequence"/>
</dbReference>
<evidence type="ECO:0000313" key="5">
    <source>
        <dbReference type="Proteomes" id="UP001634747"/>
    </source>
</evidence>
<feature type="domain" description="ATP-grasp" evidence="3">
    <location>
        <begin position="92"/>
        <end position="289"/>
    </location>
</feature>